<gene>
    <name evidence="14" type="primary">106091347</name>
</gene>
<evidence type="ECO:0000259" key="13">
    <source>
        <dbReference type="PROSITE" id="PS50115"/>
    </source>
</evidence>
<feature type="compositionally biased region" description="Polar residues" evidence="11">
    <location>
        <begin position="346"/>
        <end position="355"/>
    </location>
</feature>
<dbReference type="SMART" id="SM00233">
    <property type="entry name" value="PH"/>
    <property type="match status" value="1"/>
</dbReference>
<keyword evidence="2" id="KW-0343">GTPase activation</keyword>
<sequence>MLAVKNFFLPERTKAPDTPQRFSRMPEAFLRSIRRRSLRVKRAKSLVVPDREKRKSDSFVNSQEWTISRSVPDLRLGIVGSLNSGKSALVHRYLTGSYMQEESPEGGRFKKEVFIDGQSYLLLIRDEGGAPEMQFAAWVDAVIFVFSLENESSFNTVYNYYTKMAHFRNGQEIPMILVGTQDAISERNPRVIDDSRARKLANDLKRCSYYETCATYGLNVERVFQDACQKILSQRLPLPAAVVTSRPTTPQGTRLGIASYHHNSSSNGSANANGFSSTNSSSNSMQSGGGSSGASGVSASASSGAGNLTLPHRHHALSSSTHHIPMRMSADFVHSEQQHSLPPVGNPSSTAQKLWQQQHQQQQQDSQHVQLRSHHNRDREYALTNENNNITKYNAQGGGVTGTAAEQLAPLSLVPLREKDSNMGGGGKDLPTPTSTPTASRKSRRRSNLFIPSSSKKGEKDMKNGELGSGRSIPIKQGYLYKRSSKSLNKEWKKKYVTLCDDGRLTYHPSLHDYMDDVHGKEIPLQYVTVKVPGQKPRGSKSIITNSALTTSMLSTNNVFEPLKESAVKSNSSQQTSGDEGIAMSNSNSQTFLAVSGENAQRELLAVNASNKLEAQTPNVKKRHRRMKSSSVKSNEIDDSDGYEFYIVSLDSKQWHFEAANSEERDEWVAAIEQEIFKSLQSIESTKLKPATTSELASMVTIRTRVPGNGYCVDCDAPNPEWASLNLGVLMCIECSGVHRQLGSHISKVRSLGLDDWPAGHLSVMLAIGNSLANSVWEANTRQKSKPKPNTSREEKEAWIRSKYEAKEFLPPPNTNTNATPGQQLIEAVIRSDMKSIVLILANATPEVTNANVSPRDVRTPLLLACAIGNLAISQLLIWNGANIKHTDHEGRTCLAYARAAQSLATAKSLKAAAAKCSTSNNSSSLASNTSSSSSSTSQSTSTNTNSASNSVNTGAAAACQPSASSAAATTTTTTSTANGGIPAPHYSVEETTSLVELLTGLGCPESAPLTASGTLPRRRDTLGTPYEKTVSGVI</sequence>
<dbReference type="SUPFAM" id="SSF52540">
    <property type="entry name" value="P-loop containing nucleoside triphosphate hydrolases"/>
    <property type="match status" value="1"/>
</dbReference>
<name>A0A1I8P482_STOCA</name>
<dbReference type="AlphaFoldDB" id="A0A1I8P482"/>
<dbReference type="SMART" id="SM00174">
    <property type="entry name" value="RHO"/>
    <property type="match status" value="1"/>
</dbReference>
<dbReference type="InterPro" id="IPR011993">
    <property type="entry name" value="PH-like_dom_sf"/>
</dbReference>
<dbReference type="Pfam" id="PF01412">
    <property type="entry name" value="ArfGap"/>
    <property type="match status" value="1"/>
</dbReference>
<evidence type="ECO:0000256" key="8">
    <source>
        <dbReference type="ARBA" id="ARBA00023134"/>
    </source>
</evidence>
<dbReference type="PANTHER" id="PTHR45819">
    <property type="entry name" value="CENTAURIN-GAMMA-1A"/>
    <property type="match status" value="1"/>
</dbReference>
<dbReference type="GO" id="GO:0005096">
    <property type="term" value="F:GTPase activator activity"/>
    <property type="evidence" value="ECO:0007669"/>
    <property type="project" value="UniProtKB-KW"/>
</dbReference>
<dbReference type="PROSITE" id="PS50297">
    <property type="entry name" value="ANK_REP_REGION"/>
    <property type="match status" value="1"/>
</dbReference>
<comment type="similarity">
    <text evidence="1">Belongs to the centaurin gamma-like family.</text>
</comment>
<dbReference type="PROSITE" id="PS51421">
    <property type="entry name" value="RAS"/>
    <property type="match status" value="1"/>
</dbReference>
<feature type="compositionally biased region" description="Low complexity" evidence="11">
    <location>
        <begin position="294"/>
        <end position="307"/>
    </location>
</feature>
<protein>
    <recommendedName>
        <fullName evidence="16">Centaurin-gamma-1A</fullName>
    </recommendedName>
</protein>
<feature type="repeat" description="ANK" evidence="9">
    <location>
        <begin position="857"/>
        <end position="889"/>
    </location>
</feature>
<dbReference type="Gene3D" id="1.25.40.20">
    <property type="entry name" value="Ankyrin repeat-containing domain"/>
    <property type="match status" value="1"/>
</dbReference>
<evidence type="ECO:0000256" key="9">
    <source>
        <dbReference type="PROSITE-ProRule" id="PRU00023"/>
    </source>
</evidence>
<evidence type="ECO:0000256" key="4">
    <source>
        <dbReference type="ARBA" id="ARBA00022741"/>
    </source>
</evidence>
<dbReference type="VEuPathDB" id="VectorBase:SCAU004692"/>
<dbReference type="InterPro" id="IPR002110">
    <property type="entry name" value="Ankyrin_rpt"/>
</dbReference>
<feature type="region of interest" description="Disordered" evidence="11">
    <location>
        <begin position="920"/>
        <end position="953"/>
    </location>
</feature>
<dbReference type="STRING" id="35570.A0A1I8P482"/>
<dbReference type="Pfam" id="PF00071">
    <property type="entry name" value="Ras"/>
    <property type="match status" value="1"/>
</dbReference>
<keyword evidence="8" id="KW-0342">GTP-binding</keyword>
<feature type="region of interest" description="Disordered" evidence="11">
    <location>
        <begin position="417"/>
        <end position="470"/>
    </location>
</feature>
<dbReference type="SMART" id="SM00175">
    <property type="entry name" value="RAB"/>
    <property type="match status" value="1"/>
</dbReference>
<evidence type="ECO:0000256" key="2">
    <source>
        <dbReference type="ARBA" id="ARBA00022468"/>
    </source>
</evidence>
<dbReference type="PROSITE" id="PS51419">
    <property type="entry name" value="RAB"/>
    <property type="match status" value="1"/>
</dbReference>
<keyword evidence="6" id="KW-0862">Zinc</keyword>
<keyword evidence="7 9" id="KW-0040">ANK repeat</keyword>
<dbReference type="CDD" id="cd04103">
    <property type="entry name" value="Centaurin_gamma"/>
    <property type="match status" value="1"/>
</dbReference>
<dbReference type="InterPro" id="IPR051282">
    <property type="entry name" value="Arf-GAP_GTPase_ANK_PH"/>
</dbReference>
<dbReference type="Gene3D" id="3.40.50.300">
    <property type="entry name" value="P-loop containing nucleotide triphosphate hydrolases"/>
    <property type="match status" value="1"/>
</dbReference>
<evidence type="ECO:0000256" key="5">
    <source>
        <dbReference type="ARBA" id="ARBA00022771"/>
    </source>
</evidence>
<dbReference type="Proteomes" id="UP000095300">
    <property type="component" value="Unassembled WGS sequence"/>
</dbReference>
<feature type="domain" description="Arf-GAP" evidence="13">
    <location>
        <begin position="674"/>
        <end position="817"/>
    </location>
</feature>
<dbReference type="CDD" id="cd01250">
    <property type="entry name" value="PH_AGAP"/>
    <property type="match status" value="1"/>
</dbReference>
<dbReference type="InterPro" id="IPR036770">
    <property type="entry name" value="Ankyrin_rpt-contain_sf"/>
</dbReference>
<keyword evidence="3" id="KW-0479">Metal-binding</keyword>
<accession>A0A1I8P482</accession>
<dbReference type="OrthoDB" id="6136903at2759"/>
<feature type="region of interest" description="Disordered" evidence="11">
    <location>
        <begin position="566"/>
        <end position="585"/>
    </location>
</feature>
<dbReference type="CDD" id="cd08836">
    <property type="entry name" value="ArfGap_AGAP"/>
    <property type="match status" value="1"/>
</dbReference>
<dbReference type="GO" id="GO:0008270">
    <property type="term" value="F:zinc ion binding"/>
    <property type="evidence" value="ECO:0007669"/>
    <property type="project" value="UniProtKB-KW"/>
</dbReference>
<dbReference type="SUPFAM" id="SSF48403">
    <property type="entry name" value="Ankyrin repeat"/>
    <property type="match status" value="1"/>
</dbReference>
<dbReference type="FunFam" id="1.25.40.20:FF:000258">
    <property type="entry name" value="centaurin-gamma-1A isoform X1"/>
    <property type="match status" value="1"/>
</dbReference>
<feature type="compositionally biased region" description="Polar residues" evidence="11">
    <location>
        <begin position="568"/>
        <end position="585"/>
    </location>
</feature>
<evidence type="ECO:0000259" key="12">
    <source>
        <dbReference type="PROSITE" id="PS50003"/>
    </source>
</evidence>
<dbReference type="Gene3D" id="2.30.29.30">
    <property type="entry name" value="Pleckstrin-homology domain (PH domain)/Phosphotyrosine-binding domain (PTB)"/>
    <property type="match status" value="1"/>
</dbReference>
<evidence type="ECO:0000256" key="3">
    <source>
        <dbReference type="ARBA" id="ARBA00022723"/>
    </source>
</evidence>
<dbReference type="SUPFAM" id="SSF50729">
    <property type="entry name" value="PH domain-like"/>
    <property type="match status" value="1"/>
</dbReference>
<keyword evidence="5 10" id="KW-0863">Zinc-finger</keyword>
<keyword evidence="15" id="KW-1185">Reference proteome</keyword>
<dbReference type="GO" id="GO:0003924">
    <property type="term" value="F:GTPase activity"/>
    <property type="evidence" value="ECO:0007669"/>
    <property type="project" value="InterPro"/>
</dbReference>
<evidence type="ECO:0000256" key="10">
    <source>
        <dbReference type="PROSITE-ProRule" id="PRU00288"/>
    </source>
</evidence>
<dbReference type="SMART" id="SM00173">
    <property type="entry name" value="RAS"/>
    <property type="match status" value="1"/>
</dbReference>
<dbReference type="KEGG" id="scac:106091347"/>
<dbReference type="PANTHER" id="PTHR45819:SF5">
    <property type="entry name" value="CENTAURIN-GAMMA-1A"/>
    <property type="match status" value="1"/>
</dbReference>
<dbReference type="InterPro" id="IPR038508">
    <property type="entry name" value="ArfGAP_dom_sf"/>
</dbReference>
<dbReference type="InterPro" id="IPR001806">
    <property type="entry name" value="Small_GTPase"/>
</dbReference>
<dbReference type="FunFam" id="1.10.220.150:FF:000001">
    <property type="entry name" value="Arf-GAP with GTPase, ANK repeat and PH domain-containing protein 1"/>
    <property type="match status" value="1"/>
</dbReference>
<evidence type="ECO:0000256" key="6">
    <source>
        <dbReference type="ARBA" id="ARBA00022833"/>
    </source>
</evidence>
<feature type="compositionally biased region" description="Low complexity" evidence="11">
    <location>
        <begin position="263"/>
        <end position="286"/>
    </location>
</feature>
<proteinExistence type="inferred from homology"/>
<evidence type="ECO:0008006" key="16">
    <source>
        <dbReference type="Google" id="ProtNLM"/>
    </source>
</evidence>
<dbReference type="InterPro" id="IPR027417">
    <property type="entry name" value="P-loop_NTPase"/>
</dbReference>
<feature type="compositionally biased region" description="Low complexity" evidence="11">
    <location>
        <begin position="356"/>
        <end position="370"/>
    </location>
</feature>
<dbReference type="InterPro" id="IPR001164">
    <property type="entry name" value="ArfGAP_dom"/>
</dbReference>
<dbReference type="InterPro" id="IPR001849">
    <property type="entry name" value="PH_domain"/>
</dbReference>
<dbReference type="EnsemblMetazoa" id="SCAU004692-RA">
    <property type="protein sequence ID" value="SCAU004692-PA"/>
    <property type="gene ID" value="SCAU004692"/>
</dbReference>
<evidence type="ECO:0000256" key="1">
    <source>
        <dbReference type="ARBA" id="ARBA00005430"/>
    </source>
</evidence>
<dbReference type="PROSITE" id="PS50088">
    <property type="entry name" value="ANK_REPEAT"/>
    <property type="match status" value="1"/>
</dbReference>
<evidence type="ECO:0000313" key="14">
    <source>
        <dbReference type="EnsemblMetazoa" id="SCAU004692-PA"/>
    </source>
</evidence>
<feature type="region of interest" description="Disordered" evidence="11">
    <location>
        <begin position="1009"/>
        <end position="1035"/>
    </location>
</feature>
<dbReference type="FunFam" id="2.30.29.30:FF:000109">
    <property type="entry name" value="Arf-GAP with GTPase, ANK repeat and PH domain-containing protein 1"/>
    <property type="match status" value="1"/>
</dbReference>
<dbReference type="Gene3D" id="1.10.220.150">
    <property type="entry name" value="Arf GTPase activating protein"/>
    <property type="match status" value="1"/>
</dbReference>
<feature type="domain" description="PH" evidence="12">
    <location>
        <begin position="473"/>
        <end position="677"/>
    </location>
</feature>
<dbReference type="PROSITE" id="PS50115">
    <property type="entry name" value="ARFGAP"/>
    <property type="match status" value="1"/>
</dbReference>
<dbReference type="FunFam" id="3.40.50.300:FF:000178">
    <property type="entry name" value="Arf-GAP with GTPase, ANK repeat and PH domain-containing protein 1"/>
    <property type="match status" value="1"/>
</dbReference>
<dbReference type="SUPFAM" id="SSF57863">
    <property type="entry name" value="ArfGap/RecO-like zinc finger"/>
    <property type="match status" value="1"/>
</dbReference>
<evidence type="ECO:0000256" key="7">
    <source>
        <dbReference type="ARBA" id="ARBA00023043"/>
    </source>
</evidence>
<keyword evidence="4" id="KW-0547">Nucleotide-binding</keyword>
<organism evidence="14 15">
    <name type="scientific">Stomoxys calcitrans</name>
    <name type="common">Stable fly</name>
    <name type="synonym">Conops calcitrans</name>
    <dbReference type="NCBI Taxonomy" id="35570"/>
    <lineage>
        <taxon>Eukaryota</taxon>
        <taxon>Metazoa</taxon>
        <taxon>Ecdysozoa</taxon>
        <taxon>Arthropoda</taxon>
        <taxon>Hexapoda</taxon>
        <taxon>Insecta</taxon>
        <taxon>Pterygota</taxon>
        <taxon>Neoptera</taxon>
        <taxon>Endopterygota</taxon>
        <taxon>Diptera</taxon>
        <taxon>Brachycera</taxon>
        <taxon>Muscomorpha</taxon>
        <taxon>Muscoidea</taxon>
        <taxon>Muscidae</taxon>
        <taxon>Stomoxys</taxon>
    </lineage>
</organism>
<evidence type="ECO:0000256" key="11">
    <source>
        <dbReference type="SAM" id="MobiDB-lite"/>
    </source>
</evidence>
<dbReference type="SMART" id="SM00105">
    <property type="entry name" value="ArfGap"/>
    <property type="match status" value="1"/>
</dbReference>
<dbReference type="GO" id="GO:0005525">
    <property type="term" value="F:GTP binding"/>
    <property type="evidence" value="ECO:0007669"/>
    <property type="project" value="UniProtKB-KW"/>
</dbReference>
<dbReference type="InterPro" id="IPR037278">
    <property type="entry name" value="ARFGAP/RecO"/>
</dbReference>
<dbReference type="PRINTS" id="PR00405">
    <property type="entry name" value="REVINTRACTNG"/>
</dbReference>
<dbReference type="PROSITE" id="PS50003">
    <property type="entry name" value="PH_DOMAIN"/>
    <property type="match status" value="1"/>
</dbReference>
<evidence type="ECO:0000313" key="15">
    <source>
        <dbReference type="Proteomes" id="UP000095300"/>
    </source>
</evidence>
<reference evidence="14" key="1">
    <citation type="submission" date="2020-05" db="UniProtKB">
        <authorList>
            <consortium name="EnsemblMetazoa"/>
        </authorList>
    </citation>
    <scope>IDENTIFICATION</scope>
    <source>
        <strain evidence="14">USDA</strain>
    </source>
</reference>
<feature type="region of interest" description="Disordered" evidence="11">
    <location>
        <begin position="243"/>
        <end position="375"/>
    </location>
</feature>
<feature type="region of interest" description="Disordered" evidence="11">
    <location>
        <begin position="616"/>
        <end position="635"/>
    </location>
</feature>